<organism evidence="10">
    <name type="scientific">Spumella elongata</name>
    <dbReference type="NCBI Taxonomy" id="89044"/>
    <lineage>
        <taxon>Eukaryota</taxon>
        <taxon>Sar</taxon>
        <taxon>Stramenopiles</taxon>
        <taxon>Ochrophyta</taxon>
        <taxon>Chrysophyceae</taxon>
        <taxon>Chromulinales</taxon>
        <taxon>Chromulinaceae</taxon>
        <taxon>Spumella</taxon>
    </lineage>
</organism>
<evidence type="ECO:0000256" key="7">
    <source>
        <dbReference type="ARBA" id="ARBA00023136"/>
    </source>
</evidence>
<evidence type="ECO:0000313" key="10">
    <source>
        <dbReference type="EMBL" id="CAE0289153.1"/>
    </source>
</evidence>
<reference evidence="10" key="1">
    <citation type="submission" date="2021-01" db="EMBL/GenBank/DDBJ databases">
        <authorList>
            <person name="Corre E."/>
            <person name="Pelletier E."/>
            <person name="Niang G."/>
            <person name="Scheremetjew M."/>
            <person name="Finn R."/>
            <person name="Kale V."/>
            <person name="Holt S."/>
            <person name="Cochrane G."/>
            <person name="Meng A."/>
            <person name="Brown T."/>
            <person name="Cohen L."/>
        </authorList>
    </citation>
    <scope>NUCLEOTIDE SEQUENCE</scope>
    <source>
        <strain evidence="10">CCAP 955/1</strain>
    </source>
</reference>
<dbReference type="Pfam" id="PF00005">
    <property type="entry name" value="ABC_tran"/>
    <property type="match status" value="1"/>
</dbReference>
<dbReference type="PANTHER" id="PTHR48041">
    <property type="entry name" value="ABC TRANSPORTER G FAMILY MEMBER 28"/>
    <property type="match status" value="1"/>
</dbReference>
<dbReference type="PROSITE" id="PS00211">
    <property type="entry name" value="ABC_TRANSPORTER_1"/>
    <property type="match status" value="1"/>
</dbReference>
<protein>
    <recommendedName>
        <fullName evidence="9">ABC transporter domain-containing protein</fullName>
    </recommendedName>
</protein>
<dbReference type="Pfam" id="PF01061">
    <property type="entry name" value="ABC2_membrane"/>
    <property type="match status" value="1"/>
</dbReference>
<evidence type="ECO:0000256" key="2">
    <source>
        <dbReference type="ARBA" id="ARBA00022448"/>
    </source>
</evidence>
<comment type="subcellular location">
    <subcellularLocation>
        <location evidence="1">Membrane</location>
        <topology evidence="1">Multi-pass membrane protein</topology>
    </subcellularLocation>
</comment>
<sequence>MNGGEIEFKPLEMNEVDVETAERPQVYTPTCPANAPAVLTFSNIVVTKRGGNKKKLLNNVSGSITGGLWAIMGSSGSGKTTLLSTIALRLNTSVMAVEGDIRLNGREYDAAVLKSMSAYVMQDDLLHAELTVAETLHWAALLRMPLEKTDEERTIRIKEVIDLMGIDHCRDTIVGNTRRKGISGGERKRLCIAVELLNRPKLIFLDEPTSGLDSTTAYAVIKALKNLSVVGECTAVCTIHQPAPLTFALFDNLILMKQGEAVFQGMLVDSHNFLKTLGKPCPPYHNLADHLIEAIAPAEAGVGNSEKFVVPIDLGFGIEKFNFSDVEEAKSVLFQTKILCLRNFQQQIRNWDTWLMGMAATFLIAFFLSGGIWQDLGNDQTSITKIPSALFFTFVNQGVASSLQCINSFPSERAIMLRERQAGAYTTLAYFTAKSLVDTVSLLPQPVLFAIIVYPMLGLQANVSKFFIYLGFVTLTSMAAIAVSAAVTTFCLTVELSTVLVSLFFEISRLFGGFYTSPAQLTHRSTKAGSFWTP</sequence>
<dbReference type="PROSITE" id="PS50893">
    <property type="entry name" value="ABC_TRANSPORTER_2"/>
    <property type="match status" value="1"/>
</dbReference>
<dbReference type="EMBL" id="HBIC01035220">
    <property type="protein sequence ID" value="CAE0289153.1"/>
    <property type="molecule type" value="Transcribed_RNA"/>
</dbReference>
<keyword evidence="4" id="KW-0547">Nucleotide-binding</keyword>
<accession>A0A7S3MAG2</accession>
<dbReference type="InterPro" id="IPR003593">
    <property type="entry name" value="AAA+_ATPase"/>
</dbReference>
<dbReference type="InterPro" id="IPR050352">
    <property type="entry name" value="ABCG_transporters"/>
</dbReference>
<keyword evidence="2" id="KW-0813">Transport</keyword>
<dbReference type="InterPro" id="IPR013525">
    <property type="entry name" value="ABC2_TM"/>
</dbReference>
<feature type="transmembrane region" description="Helical" evidence="8">
    <location>
        <begin position="354"/>
        <end position="373"/>
    </location>
</feature>
<dbReference type="Gene3D" id="3.40.50.300">
    <property type="entry name" value="P-loop containing nucleotide triphosphate hydrolases"/>
    <property type="match status" value="1"/>
</dbReference>
<evidence type="ECO:0000256" key="3">
    <source>
        <dbReference type="ARBA" id="ARBA00022692"/>
    </source>
</evidence>
<dbReference type="InterPro" id="IPR017871">
    <property type="entry name" value="ABC_transporter-like_CS"/>
</dbReference>
<keyword evidence="7 8" id="KW-0472">Membrane</keyword>
<keyword evidence="5" id="KW-0067">ATP-binding</keyword>
<dbReference type="InterPro" id="IPR027417">
    <property type="entry name" value="P-loop_NTPase"/>
</dbReference>
<dbReference type="GO" id="GO:0016020">
    <property type="term" value="C:membrane"/>
    <property type="evidence" value="ECO:0007669"/>
    <property type="project" value="UniProtKB-SubCell"/>
</dbReference>
<dbReference type="SUPFAM" id="SSF52540">
    <property type="entry name" value="P-loop containing nucleoside triphosphate hydrolases"/>
    <property type="match status" value="1"/>
</dbReference>
<evidence type="ECO:0000256" key="6">
    <source>
        <dbReference type="ARBA" id="ARBA00022989"/>
    </source>
</evidence>
<evidence type="ECO:0000256" key="8">
    <source>
        <dbReference type="SAM" id="Phobius"/>
    </source>
</evidence>
<keyword evidence="6 8" id="KW-1133">Transmembrane helix</keyword>
<evidence type="ECO:0000259" key="9">
    <source>
        <dbReference type="PROSITE" id="PS50893"/>
    </source>
</evidence>
<feature type="domain" description="ABC transporter" evidence="9">
    <location>
        <begin position="39"/>
        <end position="283"/>
    </location>
</feature>
<dbReference type="AlphaFoldDB" id="A0A7S3MAG2"/>
<keyword evidence="3 8" id="KW-0812">Transmembrane</keyword>
<dbReference type="InterPro" id="IPR003439">
    <property type="entry name" value="ABC_transporter-like_ATP-bd"/>
</dbReference>
<gene>
    <name evidence="10" type="ORF">SELO1098_LOCUS17996</name>
</gene>
<evidence type="ECO:0000256" key="4">
    <source>
        <dbReference type="ARBA" id="ARBA00022741"/>
    </source>
</evidence>
<proteinExistence type="predicted"/>
<dbReference type="PANTHER" id="PTHR48041:SF139">
    <property type="entry name" value="PROTEIN SCARLET"/>
    <property type="match status" value="1"/>
</dbReference>
<evidence type="ECO:0000256" key="5">
    <source>
        <dbReference type="ARBA" id="ARBA00022840"/>
    </source>
</evidence>
<evidence type="ECO:0000256" key="1">
    <source>
        <dbReference type="ARBA" id="ARBA00004141"/>
    </source>
</evidence>
<name>A0A7S3MAG2_9STRA</name>
<dbReference type="GO" id="GO:0005524">
    <property type="term" value="F:ATP binding"/>
    <property type="evidence" value="ECO:0007669"/>
    <property type="project" value="UniProtKB-KW"/>
</dbReference>
<dbReference type="GO" id="GO:0140359">
    <property type="term" value="F:ABC-type transporter activity"/>
    <property type="evidence" value="ECO:0007669"/>
    <property type="project" value="InterPro"/>
</dbReference>
<dbReference type="SMART" id="SM00382">
    <property type="entry name" value="AAA"/>
    <property type="match status" value="1"/>
</dbReference>
<dbReference type="GO" id="GO:0016887">
    <property type="term" value="F:ATP hydrolysis activity"/>
    <property type="evidence" value="ECO:0007669"/>
    <property type="project" value="InterPro"/>
</dbReference>
<feature type="transmembrane region" description="Helical" evidence="8">
    <location>
        <begin position="466"/>
        <end position="490"/>
    </location>
</feature>